<evidence type="ECO:0000313" key="2">
    <source>
        <dbReference type="EMBL" id="GJD49690.1"/>
    </source>
</evidence>
<dbReference type="EMBL" id="BPQH01000006">
    <property type="protein sequence ID" value="GJD49690.1"/>
    <property type="molecule type" value="Genomic_DNA"/>
</dbReference>
<feature type="region of interest" description="Disordered" evidence="1">
    <location>
        <begin position="27"/>
        <end position="51"/>
    </location>
</feature>
<dbReference type="Proteomes" id="UP001055167">
    <property type="component" value="Unassembled WGS sequence"/>
</dbReference>
<name>A0ABQ4QY98_9HYPH</name>
<accession>A0ABQ4QY98</accession>
<keyword evidence="3" id="KW-1185">Reference proteome</keyword>
<feature type="compositionally biased region" description="Basic and acidic residues" evidence="1">
    <location>
        <begin position="42"/>
        <end position="51"/>
    </location>
</feature>
<dbReference type="RefSeq" id="WP_203236325.1">
    <property type="nucleotide sequence ID" value="NZ_QOWC01000062.1"/>
</dbReference>
<reference evidence="2" key="2">
    <citation type="submission" date="2021-08" db="EMBL/GenBank/DDBJ databases">
        <authorList>
            <person name="Tani A."/>
            <person name="Ola A."/>
            <person name="Ogura Y."/>
            <person name="Katsura K."/>
            <person name="Hayashi T."/>
        </authorList>
    </citation>
    <scope>NUCLEOTIDE SEQUENCE</scope>
    <source>
        <strain evidence="2">KCTC 52305</strain>
    </source>
</reference>
<organism evidence="2 3">
    <name type="scientific">Methylobacterium crusticola</name>
    <dbReference type="NCBI Taxonomy" id="1697972"/>
    <lineage>
        <taxon>Bacteria</taxon>
        <taxon>Pseudomonadati</taxon>
        <taxon>Pseudomonadota</taxon>
        <taxon>Alphaproteobacteria</taxon>
        <taxon>Hyphomicrobiales</taxon>
        <taxon>Methylobacteriaceae</taxon>
        <taxon>Methylobacterium</taxon>
    </lineage>
</organism>
<evidence type="ECO:0000256" key="1">
    <source>
        <dbReference type="SAM" id="MobiDB-lite"/>
    </source>
</evidence>
<protein>
    <submittedName>
        <fullName evidence="2">Uncharacterized protein</fullName>
    </submittedName>
</protein>
<gene>
    <name evidence="2" type="ORF">OPKNFCMD_2423</name>
</gene>
<evidence type="ECO:0000313" key="3">
    <source>
        <dbReference type="Proteomes" id="UP001055167"/>
    </source>
</evidence>
<reference evidence="2" key="1">
    <citation type="journal article" date="2021" name="Front. Microbiol.">
        <title>Comprehensive Comparative Genomics and Phenotyping of Methylobacterium Species.</title>
        <authorList>
            <person name="Alessa O."/>
            <person name="Ogura Y."/>
            <person name="Fujitani Y."/>
            <person name="Takami H."/>
            <person name="Hayashi T."/>
            <person name="Sahin N."/>
            <person name="Tani A."/>
        </authorList>
    </citation>
    <scope>NUCLEOTIDE SEQUENCE</scope>
    <source>
        <strain evidence="2">KCTC 52305</strain>
    </source>
</reference>
<comment type="caution">
    <text evidence="2">The sequence shown here is derived from an EMBL/GenBank/DDBJ whole genome shotgun (WGS) entry which is preliminary data.</text>
</comment>
<sequence length="51" mass="5608">MEMLLLVTALLLMAGALPLFHGYRPVAGQTPAPRIQRRGRPIRRDAPAASR</sequence>
<proteinExistence type="predicted"/>